<dbReference type="Proteomes" id="UP001524473">
    <property type="component" value="Unassembled WGS sequence"/>
</dbReference>
<keyword evidence="1" id="KW-0812">Transmembrane</keyword>
<protein>
    <submittedName>
        <fullName evidence="2">DUF1294 domain-containing protein</fullName>
    </submittedName>
</protein>
<dbReference type="EMBL" id="JANFZH010000014">
    <property type="protein sequence ID" value="MCQ4839795.1"/>
    <property type="molecule type" value="Genomic_DNA"/>
</dbReference>
<sequence length="101" mass="11298">MPFHLSETLLLGFLLAMNLLSFCLMGLDKRRAVKGQWRISERALLLFGFFGGSLGGLLGMFLFRHKTKHRKFTVLMPLFLAFHIALLCLPPLAGCFQGGIS</sequence>
<evidence type="ECO:0000256" key="1">
    <source>
        <dbReference type="SAM" id="Phobius"/>
    </source>
</evidence>
<reference evidence="2 3" key="1">
    <citation type="submission" date="2022-06" db="EMBL/GenBank/DDBJ databases">
        <title>Isolation of gut microbiota from human fecal samples.</title>
        <authorList>
            <person name="Pamer E.G."/>
            <person name="Barat B."/>
            <person name="Waligurski E."/>
            <person name="Medina S."/>
            <person name="Paddock L."/>
            <person name="Mostad J."/>
        </authorList>
    </citation>
    <scope>NUCLEOTIDE SEQUENCE [LARGE SCALE GENOMIC DNA]</scope>
    <source>
        <strain evidence="2 3">DFI.9.73</strain>
    </source>
</reference>
<accession>A0ABT1RYX3</accession>
<feature type="transmembrane region" description="Helical" evidence="1">
    <location>
        <begin position="75"/>
        <end position="96"/>
    </location>
</feature>
<gene>
    <name evidence="2" type="ORF">NE695_07700</name>
</gene>
<dbReference type="Pfam" id="PF06961">
    <property type="entry name" value="DUF1294"/>
    <property type="match status" value="1"/>
</dbReference>
<keyword evidence="3" id="KW-1185">Reference proteome</keyword>
<dbReference type="RefSeq" id="WP_066862840.1">
    <property type="nucleotide sequence ID" value="NZ_CABKVV010000013.1"/>
</dbReference>
<feature type="transmembrane region" description="Helical" evidence="1">
    <location>
        <begin position="6"/>
        <end position="27"/>
    </location>
</feature>
<evidence type="ECO:0000313" key="2">
    <source>
        <dbReference type="EMBL" id="MCQ4839795.1"/>
    </source>
</evidence>
<comment type="caution">
    <text evidence="2">The sequence shown here is derived from an EMBL/GenBank/DDBJ whole genome shotgun (WGS) entry which is preliminary data.</text>
</comment>
<keyword evidence="1" id="KW-1133">Transmembrane helix</keyword>
<organism evidence="2 3">
    <name type="scientific">Neglectibacter timonensis</name>
    <dbReference type="NCBI Taxonomy" id="1776382"/>
    <lineage>
        <taxon>Bacteria</taxon>
        <taxon>Bacillati</taxon>
        <taxon>Bacillota</taxon>
        <taxon>Clostridia</taxon>
        <taxon>Eubacteriales</taxon>
        <taxon>Oscillospiraceae</taxon>
        <taxon>Neglectibacter</taxon>
    </lineage>
</organism>
<dbReference type="GeneID" id="90532034"/>
<name>A0ABT1RYX3_9FIRM</name>
<evidence type="ECO:0000313" key="3">
    <source>
        <dbReference type="Proteomes" id="UP001524473"/>
    </source>
</evidence>
<proteinExistence type="predicted"/>
<keyword evidence="1" id="KW-0472">Membrane</keyword>
<feature type="transmembrane region" description="Helical" evidence="1">
    <location>
        <begin position="43"/>
        <end position="63"/>
    </location>
</feature>
<dbReference type="InterPro" id="IPR010718">
    <property type="entry name" value="DUF1294"/>
</dbReference>